<dbReference type="Gene3D" id="2.40.110.10">
    <property type="entry name" value="Butyryl-CoA Dehydrogenase, subunit A, domain 2"/>
    <property type="match status" value="1"/>
</dbReference>
<dbReference type="Pfam" id="PF02771">
    <property type="entry name" value="Acyl-CoA_dh_N"/>
    <property type="match status" value="1"/>
</dbReference>
<sequence>MLSRLVARQLVARAAPRASRTLSALPEDAEGHGGVSFELTDEQKAFQLMARQVAKEVIAPAAAELDRTMAFPDEIFNELWEMGLVNAHIPEAYGGIGLHTLDGCVIQEELAWGCSGVSTAVEANTLAQMPVILAGDERQKKEYLGRMTEAPLKCAYGVSEAGAGRRAGSDVAGIQTRAVKKGDDYVINGSKLWITNGGVAQSSGDGGWYFVLAVTDPDASVGRKMTGFVVDANTPGIDVGDKLVNMGQRCSDTRPLFFEDVVVPAANVLGSEGAGFKIAMGAFDNTRPPVAAGAVGVARRATDEALAYAKERKTMGSPIAGHQSIAFMLADMATGIEAARLLTHKSAALIDSGVSNTMVASMAKAFAAEHCNKVVSDAVQIFGGAGFNTEYPVEKLMRDAKIYQLYEGTTQIQKLIISRHILNMDNLDP</sequence>
<proteinExistence type="inferred from homology"/>
<comment type="caution">
    <text evidence="11">The sequence shown here is derived from an EMBL/GenBank/DDBJ whole genome shotgun (WGS) entry which is preliminary data.</text>
</comment>
<organism evidence="11 12">
    <name type="scientific">Aureococcus anophagefferens</name>
    <name type="common">Harmful bloom alga</name>
    <dbReference type="NCBI Taxonomy" id="44056"/>
    <lineage>
        <taxon>Eukaryota</taxon>
        <taxon>Sar</taxon>
        <taxon>Stramenopiles</taxon>
        <taxon>Ochrophyta</taxon>
        <taxon>Pelagophyceae</taxon>
        <taxon>Pelagomonadales</taxon>
        <taxon>Pelagomonadaceae</taxon>
        <taxon>Aureococcus</taxon>
    </lineage>
</organism>
<keyword evidence="5 7" id="KW-0274">FAD</keyword>
<comment type="cofactor">
    <cofactor evidence="1 7">
        <name>FAD</name>
        <dbReference type="ChEBI" id="CHEBI:57692"/>
    </cofactor>
</comment>
<evidence type="ECO:0000256" key="3">
    <source>
        <dbReference type="ARBA" id="ARBA00019125"/>
    </source>
</evidence>
<evidence type="ECO:0000256" key="2">
    <source>
        <dbReference type="ARBA" id="ARBA00009347"/>
    </source>
</evidence>
<evidence type="ECO:0000256" key="4">
    <source>
        <dbReference type="ARBA" id="ARBA00022630"/>
    </source>
</evidence>
<dbReference type="PANTHER" id="PTHR48083:SF2">
    <property type="entry name" value="MEDIUM-CHAIN SPECIFIC ACYL-COA DEHYDROGENASE, MITOCHONDRIAL"/>
    <property type="match status" value="1"/>
</dbReference>
<gene>
    <name evidence="11" type="ORF">SO694_00015490</name>
</gene>
<evidence type="ECO:0000259" key="9">
    <source>
        <dbReference type="Pfam" id="PF02770"/>
    </source>
</evidence>
<accession>A0ABR1G3S2</accession>
<dbReference type="InterPro" id="IPR006089">
    <property type="entry name" value="Acyl-CoA_DH_CS"/>
</dbReference>
<feature type="domain" description="Acyl-CoA dehydrogenase/oxidase C-terminal" evidence="8">
    <location>
        <begin position="273"/>
        <end position="422"/>
    </location>
</feature>
<keyword evidence="4 7" id="KW-0285">Flavoprotein</keyword>
<comment type="similarity">
    <text evidence="2 7">Belongs to the acyl-CoA dehydrogenase family.</text>
</comment>
<evidence type="ECO:0000256" key="7">
    <source>
        <dbReference type="RuleBase" id="RU362125"/>
    </source>
</evidence>
<feature type="domain" description="Acyl-CoA oxidase/dehydrogenase middle" evidence="9">
    <location>
        <begin position="165"/>
        <end position="261"/>
    </location>
</feature>
<dbReference type="EMBL" id="JBBJCI010000140">
    <property type="protein sequence ID" value="KAK7242842.1"/>
    <property type="molecule type" value="Genomic_DNA"/>
</dbReference>
<keyword evidence="6 7" id="KW-0560">Oxidoreductase</keyword>
<name>A0ABR1G3S2_AURAN</name>
<dbReference type="PIRSF" id="PIRSF016578">
    <property type="entry name" value="HsaA"/>
    <property type="match status" value="1"/>
</dbReference>
<dbReference type="InterPro" id="IPR046373">
    <property type="entry name" value="Acyl-CoA_Oxase/DH_mid-dom_sf"/>
</dbReference>
<protein>
    <recommendedName>
        <fullName evidence="3">Medium-chain specific acyl-CoA dehydrogenase, mitochondrial</fullName>
    </recommendedName>
</protein>
<dbReference type="InterPro" id="IPR009075">
    <property type="entry name" value="AcylCo_DH/oxidase_C"/>
</dbReference>
<evidence type="ECO:0000259" key="8">
    <source>
        <dbReference type="Pfam" id="PF00441"/>
    </source>
</evidence>
<evidence type="ECO:0000256" key="5">
    <source>
        <dbReference type="ARBA" id="ARBA00022827"/>
    </source>
</evidence>
<dbReference type="InterPro" id="IPR037069">
    <property type="entry name" value="AcylCoA_DH/ox_N_sf"/>
</dbReference>
<evidence type="ECO:0000256" key="6">
    <source>
        <dbReference type="ARBA" id="ARBA00023002"/>
    </source>
</evidence>
<dbReference type="InterPro" id="IPR009100">
    <property type="entry name" value="AcylCoA_DH/oxidase_NM_dom_sf"/>
</dbReference>
<dbReference type="InterPro" id="IPR006091">
    <property type="entry name" value="Acyl-CoA_Oxase/DH_mid-dom"/>
</dbReference>
<dbReference type="PROSITE" id="PS00073">
    <property type="entry name" value="ACYL_COA_DH_2"/>
    <property type="match status" value="1"/>
</dbReference>
<dbReference type="Pfam" id="PF02770">
    <property type="entry name" value="Acyl-CoA_dh_M"/>
    <property type="match status" value="1"/>
</dbReference>
<dbReference type="Proteomes" id="UP001363151">
    <property type="component" value="Unassembled WGS sequence"/>
</dbReference>
<evidence type="ECO:0000313" key="12">
    <source>
        <dbReference type="Proteomes" id="UP001363151"/>
    </source>
</evidence>
<dbReference type="SUPFAM" id="SSF47203">
    <property type="entry name" value="Acyl-CoA dehydrogenase C-terminal domain-like"/>
    <property type="match status" value="1"/>
</dbReference>
<dbReference type="SUPFAM" id="SSF56645">
    <property type="entry name" value="Acyl-CoA dehydrogenase NM domain-like"/>
    <property type="match status" value="1"/>
</dbReference>
<dbReference type="Gene3D" id="1.10.540.10">
    <property type="entry name" value="Acyl-CoA dehydrogenase/oxidase, N-terminal domain"/>
    <property type="match status" value="1"/>
</dbReference>
<reference evidence="11 12" key="1">
    <citation type="submission" date="2024-03" db="EMBL/GenBank/DDBJ databases">
        <title>Aureococcus anophagefferens CCMP1851 and Kratosvirus quantuckense: Draft genome of a second virus-susceptible host strain in the model system.</title>
        <authorList>
            <person name="Chase E."/>
            <person name="Truchon A.R."/>
            <person name="Schepens W."/>
            <person name="Wilhelm S.W."/>
        </authorList>
    </citation>
    <scope>NUCLEOTIDE SEQUENCE [LARGE SCALE GENOMIC DNA]</scope>
    <source>
        <strain evidence="11 12">CCMP1851</strain>
    </source>
</reference>
<keyword evidence="12" id="KW-1185">Reference proteome</keyword>
<dbReference type="InterPro" id="IPR050741">
    <property type="entry name" value="Acyl-CoA_dehydrogenase"/>
</dbReference>
<dbReference type="PANTHER" id="PTHR48083">
    <property type="entry name" value="MEDIUM-CHAIN SPECIFIC ACYL-COA DEHYDROGENASE, MITOCHONDRIAL-RELATED"/>
    <property type="match status" value="1"/>
</dbReference>
<feature type="domain" description="Acyl-CoA dehydrogenase/oxidase N-terminal" evidence="10">
    <location>
        <begin position="40"/>
        <end position="148"/>
    </location>
</feature>
<evidence type="ECO:0000313" key="11">
    <source>
        <dbReference type="EMBL" id="KAK7242842.1"/>
    </source>
</evidence>
<evidence type="ECO:0000256" key="1">
    <source>
        <dbReference type="ARBA" id="ARBA00001974"/>
    </source>
</evidence>
<dbReference type="InterPro" id="IPR013786">
    <property type="entry name" value="AcylCoA_DH/ox_N"/>
</dbReference>
<dbReference type="Gene3D" id="1.20.140.10">
    <property type="entry name" value="Butyryl-CoA Dehydrogenase, subunit A, domain 3"/>
    <property type="match status" value="1"/>
</dbReference>
<dbReference type="Pfam" id="PF00441">
    <property type="entry name" value="Acyl-CoA_dh_1"/>
    <property type="match status" value="1"/>
</dbReference>
<dbReference type="InterPro" id="IPR036250">
    <property type="entry name" value="AcylCo_DH-like_C"/>
</dbReference>
<evidence type="ECO:0000259" key="10">
    <source>
        <dbReference type="Pfam" id="PF02771"/>
    </source>
</evidence>